<proteinExistence type="predicted"/>
<evidence type="ECO:0000313" key="2">
    <source>
        <dbReference type="Proteomes" id="UP000275281"/>
    </source>
</evidence>
<keyword evidence="2" id="KW-1185">Reference proteome</keyword>
<sequence>MLNKYQQAILQEMGIPILRPQIPEDSQDTHPESFSQKAVSKQEASLSHIEKLKSVHVQNKPVTLDKSFFLKDLEYILVSMELLKTTDVQWVLDESCPIAIKGNSVSLPLQTKAYTAQEKRMLWKEIVKLSS</sequence>
<dbReference type="EMBL" id="RPOK01000006">
    <property type="protein sequence ID" value="RPJ65063.1"/>
    <property type="molecule type" value="Genomic_DNA"/>
</dbReference>
<accession>A0A3N5XXC2</accession>
<gene>
    <name evidence="1" type="ORF">DRW07_17260</name>
</gene>
<dbReference type="RefSeq" id="WP_124029191.1">
    <property type="nucleotide sequence ID" value="NZ_JBHRSN010000013.1"/>
</dbReference>
<dbReference type="Proteomes" id="UP000275281">
    <property type="component" value="Unassembled WGS sequence"/>
</dbReference>
<protein>
    <submittedName>
        <fullName evidence="1">Uncharacterized protein</fullName>
    </submittedName>
</protein>
<organism evidence="1 2">
    <name type="scientific">Alteromonas sediminis</name>
    <dbReference type="NCBI Taxonomy" id="2259342"/>
    <lineage>
        <taxon>Bacteria</taxon>
        <taxon>Pseudomonadati</taxon>
        <taxon>Pseudomonadota</taxon>
        <taxon>Gammaproteobacteria</taxon>
        <taxon>Alteromonadales</taxon>
        <taxon>Alteromonadaceae</taxon>
        <taxon>Alteromonas/Salinimonas group</taxon>
        <taxon>Alteromonas</taxon>
    </lineage>
</organism>
<dbReference type="AlphaFoldDB" id="A0A3N5XXC2"/>
<evidence type="ECO:0000313" key="1">
    <source>
        <dbReference type="EMBL" id="RPJ65063.1"/>
    </source>
</evidence>
<reference evidence="1 2" key="1">
    <citation type="submission" date="2018-11" db="EMBL/GenBank/DDBJ databases">
        <authorList>
            <person name="Ye M.-Q."/>
            <person name="Du Z.-J."/>
        </authorList>
    </citation>
    <scope>NUCLEOTIDE SEQUENCE [LARGE SCALE GENOMIC DNA]</scope>
    <source>
        <strain evidence="1 2">U0105</strain>
    </source>
</reference>
<comment type="caution">
    <text evidence="1">The sequence shown here is derived from an EMBL/GenBank/DDBJ whole genome shotgun (WGS) entry which is preliminary data.</text>
</comment>
<name>A0A3N5XXC2_9ALTE</name>